<accession>A0A813I7E1</accession>
<gene>
    <name evidence="1" type="ORF">PGLA2088_LOCUS4780</name>
</gene>
<organism evidence="1 2">
    <name type="scientific">Polarella glacialis</name>
    <name type="common">Dinoflagellate</name>
    <dbReference type="NCBI Taxonomy" id="89957"/>
    <lineage>
        <taxon>Eukaryota</taxon>
        <taxon>Sar</taxon>
        <taxon>Alveolata</taxon>
        <taxon>Dinophyceae</taxon>
        <taxon>Suessiales</taxon>
        <taxon>Suessiaceae</taxon>
        <taxon>Polarella</taxon>
    </lineage>
</organism>
<dbReference type="Proteomes" id="UP000626109">
    <property type="component" value="Unassembled WGS sequence"/>
</dbReference>
<proteinExistence type="predicted"/>
<protein>
    <submittedName>
        <fullName evidence="1">Uncharacterized protein</fullName>
    </submittedName>
</protein>
<evidence type="ECO:0000313" key="2">
    <source>
        <dbReference type="Proteomes" id="UP000626109"/>
    </source>
</evidence>
<dbReference type="AlphaFoldDB" id="A0A813I7E1"/>
<comment type="caution">
    <text evidence="1">The sequence shown here is derived from an EMBL/GenBank/DDBJ whole genome shotgun (WGS) entry which is preliminary data.</text>
</comment>
<name>A0A813I7E1_POLGL</name>
<dbReference type="EMBL" id="CAJNNW010004410">
    <property type="protein sequence ID" value="CAE8646400.1"/>
    <property type="molecule type" value="Genomic_DNA"/>
</dbReference>
<sequence>MLAGVKSEGLRFWIGNRLPRAPDIPPGYKPFETLATRVLLDWLDAHVCQNTQFKEAKTVLIMTENSGLGSQLYYFEHALRKLLARTAIHRREQRHIVFVPLTEVTGLDQVHFTWGAVFPLEALSTRYQEKNFVLWDCDAAPTALYDILDLMDIVDVTTSITHPEWDLRRIWPGIMVVSEKASNVNASIVYLIGNPAGSETEDWIRGERTVEEWHNDIDAGRMAMLNTVDYEGIDTLWDEATNAPYDLDIPDVLTRVQDWQQKARQASG</sequence>
<reference evidence="1" key="1">
    <citation type="submission" date="2021-02" db="EMBL/GenBank/DDBJ databases">
        <authorList>
            <person name="Dougan E. K."/>
            <person name="Rhodes N."/>
            <person name="Thang M."/>
            <person name="Chan C."/>
        </authorList>
    </citation>
    <scope>NUCLEOTIDE SEQUENCE</scope>
</reference>
<feature type="non-terminal residue" evidence="1">
    <location>
        <position position="268"/>
    </location>
</feature>
<evidence type="ECO:0000313" key="1">
    <source>
        <dbReference type="EMBL" id="CAE8646400.1"/>
    </source>
</evidence>